<dbReference type="GO" id="GO:0071949">
    <property type="term" value="F:FAD binding"/>
    <property type="evidence" value="ECO:0007669"/>
    <property type="project" value="TreeGrafter"/>
</dbReference>
<evidence type="ECO:0000256" key="12">
    <source>
        <dbReference type="ARBA" id="ARBA00059167"/>
    </source>
</evidence>
<name>A0A1B0CLG3_LUTLO</name>
<organism evidence="18 19">
    <name type="scientific">Lutzomyia longipalpis</name>
    <name type="common">Sand fly</name>
    <dbReference type="NCBI Taxonomy" id="7200"/>
    <lineage>
        <taxon>Eukaryota</taxon>
        <taxon>Metazoa</taxon>
        <taxon>Ecdysozoa</taxon>
        <taxon>Arthropoda</taxon>
        <taxon>Hexapoda</taxon>
        <taxon>Insecta</taxon>
        <taxon>Pterygota</taxon>
        <taxon>Neoptera</taxon>
        <taxon>Endopterygota</taxon>
        <taxon>Diptera</taxon>
        <taxon>Nematocera</taxon>
        <taxon>Psychodoidea</taxon>
        <taxon>Psychodidae</taxon>
        <taxon>Lutzomyia</taxon>
        <taxon>Lutzomyia</taxon>
    </lineage>
</organism>
<evidence type="ECO:0000256" key="5">
    <source>
        <dbReference type="ARBA" id="ARBA00022827"/>
    </source>
</evidence>
<evidence type="ECO:0000313" key="18">
    <source>
        <dbReference type="EnsemblMetazoa" id="LLOJ005450-PA"/>
    </source>
</evidence>
<evidence type="ECO:0000256" key="4">
    <source>
        <dbReference type="ARBA" id="ARBA00022719"/>
    </source>
</evidence>
<protein>
    <recommendedName>
        <fullName evidence="15">Sulfide:quinone oxidoreductase, mitochondrial</fullName>
        <ecNumber evidence="14">1.8.5.8</ecNumber>
    </recommendedName>
    <alternativeName>
        <fullName evidence="16">Sulfide quinone oxidoreductase</fullName>
    </alternativeName>
</protein>
<reference evidence="18" key="1">
    <citation type="submission" date="2020-05" db="UniProtKB">
        <authorList>
            <consortium name="EnsemblMetazoa"/>
        </authorList>
    </citation>
    <scope>IDENTIFICATION</scope>
    <source>
        <strain evidence="18">Jacobina</strain>
    </source>
</reference>
<comment type="catalytic activity">
    <reaction evidence="9">
        <text>ubiquinone-10 + hydrogen sulfide + sulfite + 2 H(+) = ubiquinol-10 + thiosulfate</text>
        <dbReference type="Rhea" id="RHEA:38359"/>
        <dbReference type="ChEBI" id="CHEBI:15378"/>
        <dbReference type="ChEBI" id="CHEBI:17359"/>
        <dbReference type="ChEBI" id="CHEBI:29919"/>
        <dbReference type="ChEBI" id="CHEBI:33542"/>
        <dbReference type="ChEBI" id="CHEBI:46245"/>
        <dbReference type="ChEBI" id="CHEBI:64183"/>
    </reaction>
    <physiologicalReaction direction="left-to-right" evidence="9">
        <dbReference type="Rhea" id="RHEA:38360"/>
    </physiologicalReaction>
</comment>
<keyword evidence="19" id="KW-1185">Reference proteome</keyword>
<dbReference type="InterPro" id="IPR036188">
    <property type="entry name" value="FAD/NAD-bd_sf"/>
</dbReference>
<dbReference type="GO" id="GO:0106436">
    <property type="term" value="F:glutathione-dependent sulfide quinone oxidoreductase activity"/>
    <property type="evidence" value="ECO:0007669"/>
    <property type="project" value="UniProtKB-EC"/>
</dbReference>
<dbReference type="GO" id="GO:0005739">
    <property type="term" value="C:mitochondrion"/>
    <property type="evidence" value="ECO:0007669"/>
    <property type="project" value="UniProtKB-SubCell"/>
</dbReference>
<comment type="catalytic activity">
    <reaction evidence="11">
        <text>a quinone + hydrogen sulfide + glutathione + H(+) = S-sulfanylglutathione + a quinol</text>
        <dbReference type="Rhea" id="RHEA:55156"/>
        <dbReference type="ChEBI" id="CHEBI:15378"/>
        <dbReference type="ChEBI" id="CHEBI:24646"/>
        <dbReference type="ChEBI" id="CHEBI:29919"/>
        <dbReference type="ChEBI" id="CHEBI:57925"/>
        <dbReference type="ChEBI" id="CHEBI:58905"/>
        <dbReference type="ChEBI" id="CHEBI:132124"/>
        <dbReference type="EC" id="1.8.5.8"/>
    </reaction>
    <physiologicalReaction direction="left-to-right" evidence="11">
        <dbReference type="Rhea" id="RHEA:55157"/>
    </physiologicalReaction>
</comment>
<feature type="domain" description="FAD/NAD(P)-binding" evidence="17">
    <location>
        <begin position="35"/>
        <end position="147"/>
    </location>
</feature>
<evidence type="ECO:0000256" key="7">
    <source>
        <dbReference type="ARBA" id="ARBA00023002"/>
    </source>
</evidence>
<dbReference type="InterPro" id="IPR023753">
    <property type="entry name" value="FAD/NAD-binding_dom"/>
</dbReference>
<evidence type="ECO:0000256" key="11">
    <source>
        <dbReference type="ARBA" id="ARBA00052986"/>
    </source>
</evidence>
<evidence type="ECO:0000256" key="15">
    <source>
        <dbReference type="ARBA" id="ARBA00070160"/>
    </source>
</evidence>
<dbReference type="GO" id="GO:0070221">
    <property type="term" value="P:sulfide oxidation, using sulfide:quinone oxidoreductase"/>
    <property type="evidence" value="ECO:0007669"/>
    <property type="project" value="TreeGrafter"/>
</dbReference>
<dbReference type="Proteomes" id="UP000092461">
    <property type="component" value="Unassembled WGS sequence"/>
</dbReference>
<dbReference type="VEuPathDB" id="VectorBase:LLOJ005450"/>
<keyword evidence="6" id="KW-0809">Transit peptide</keyword>
<keyword evidence="5" id="KW-0274">FAD</keyword>
<dbReference type="EnsemblMetazoa" id="LLOJ005450-RA">
    <property type="protein sequence ID" value="LLOJ005450-PA"/>
    <property type="gene ID" value="LLOJ005450"/>
</dbReference>
<dbReference type="InterPro" id="IPR015904">
    <property type="entry name" value="Sulphide_quinone_reductase"/>
</dbReference>
<dbReference type="EC" id="1.8.5.8" evidence="14"/>
<dbReference type="PANTHER" id="PTHR10632:SF2">
    <property type="entry name" value="SULFIDE:QUINONE OXIDOREDUCTASE, MITOCHONDRIAL"/>
    <property type="match status" value="1"/>
</dbReference>
<evidence type="ECO:0000256" key="14">
    <source>
        <dbReference type="ARBA" id="ARBA00066447"/>
    </source>
</evidence>
<evidence type="ECO:0000256" key="10">
    <source>
        <dbReference type="ARBA" id="ARBA00052810"/>
    </source>
</evidence>
<evidence type="ECO:0000313" key="19">
    <source>
        <dbReference type="Proteomes" id="UP000092461"/>
    </source>
</evidence>
<sequence length="446" mass="49378">MLHRLWRPSVMSGATQNTIRLFSVSAINAQKRQCKVLVVGGGSGGCSVAAKLSSKFGPGKVMILEPSETHYYQPMFTLVGGGMKKLEESCAPMKETLPSLATWVHDSVAQFEPEANAVVTKTGQRIEYEQLLIAIGLELRYDRVPGLVEALAMPDGGVCSNYSPKYVNRTLEALQKFQRGNAIFTFPNSPVKCPGAPQKIAYIAEHYLRRNRKRQEANIIYNTSLPVIFGVKHYADALWKVAEKRGIKVNLRTNLKQVLPEKNQAVFENLDKPGEEHTIEYSLLHVTPPMATPEVLSSCQGLANAAGFVDVNKDTLQHVKYSNIFAIGDCSSSPNSKTAASAAAQAPVVYKNMLAVMQGMTPSASYNGYASCPLVTGYYSCILAEFDYNLQPLETFPVPQNKERLSMFLLKKHFMPPLYWHAMLNGMWNGPGIVRKLLEPLRKETQ</sequence>
<evidence type="ECO:0000259" key="17">
    <source>
        <dbReference type="Pfam" id="PF07992"/>
    </source>
</evidence>
<evidence type="ECO:0000256" key="2">
    <source>
        <dbReference type="ARBA" id="ARBA00004173"/>
    </source>
</evidence>
<dbReference type="EMBL" id="AJWK01017220">
    <property type="status" value="NOT_ANNOTATED_CDS"/>
    <property type="molecule type" value="Genomic_DNA"/>
</dbReference>
<dbReference type="Pfam" id="PF07992">
    <property type="entry name" value="Pyr_redox_2"/>
    <property type="match status" value="2"/>
</dbReference>
<dbReference type="AlphaFoldDB" id="A0A1B0CLG3"/>
<dbReference type="FunFam" id="3.50.50.60:FF:000034">
    <property type="entry name" value="sulfide:quinone oxidoreductase, mitochondrial"/>
    <property type="match status" value="1"/>
</dbReference>
<keyword evidence="3" id="KW-0285">Flavoprotein</keyword>
<dbReference type="Gene3D" id="3.50.50.60">
    <property type="entry name" value="FAD/NAD(P)-binding domain"/>
    <property type="match status" value="2"/>
</dbReference>
<evidence type="ECO:0000256" key="3">
    <source>
        <dbReference type="ARBA" id="ARBA00022630"/>
    </source>
</evidence>
<dbReference type="PRINTS" id="PR00368">
    <property type="entry name" value="FADPNR"/>
</dbReference>
<feature type="domain" description="FAD/NAD(P)-binding" evidence="17">
    <location>
        <begin position="232"/>
        <end position="343"/>
    </location>
</feature>
<comment type="cofactor">
    <cofactor evidence="1">
        <name>FAD</name>
        <dbReference type="ChEBI" id="CHEBI:57692"/>
    </cofactor>
</comment>
<evidence type="ECO:0000256" key="6">
    <source>
        <dbReference type="ARBA" id="ARBA00022946"/>
    </source>
</evidence>
<evidence type="ECO:0000256" key="16">
    <source>
        <dbReference type="ARBA" id="ARBA00082958"/>
    </source>
</evidence>
<dbReference type="VEuPathDB" id="VectorBase:LLONM1_009469"/>
<dbReference type="SUPFAM" id="SSF51905">
    <property type="entry name" value="FAD/NAD(P)-binding domain"/>
    <property type="match status" value="1"/>
</dbReference>
<evidence type="ECO:0000256" key="9">
    <source>
        <dbReference type="ARBA" id="ARBA00051038"/>
    </source>
</evidence>
<comment type="similarity">
    <text evidence="13">Belongs to the SQRD family.</text>
</comment>
<keyword evidence="7" id="KW-0560">Oxidoreductase</keyword>
<evidence type="ECO:0000256" key="8">
    <source>
        <dbReference type="ARBA" id="ARBA00023128"/>
    </source>
</evidence>
<evidence type="ECO:0000256" key="1">
    <source>
        <dbReference type="ARBA" id="ARBA00001974"/>
    </source>
</evidence>
<dbReference type="PANTHER" id="PTHR10632">
    <property type="entry name" value="SULFIDE:QUINONE OXIDOREDUCTASE"/>
    <property type="match status" value="1"/>
</dbReference>
<comment type="catalytic activity">
    <reaction evidence="10">
        <text>ubiquinone-10 + hydrogen sulfide + glutathione + H(+) = S-sulfanylglutathione + ubiquinol-10</text>
        <dbReference type="Rhea" id="RHEA:62608"/>
        <dbReference type="ChEBI" id="CHEBI:15378"/>
        <dbReference type="ChEBI" id="CHEBI:29919"/>
        <dbReference type="ChEBI" id="CHEBI:46245"/>
        <dbReference type="ChEBI" id="CHEBI:57925"/>
        <dbReference type="ChEBI" id="CHEBI:58905"/>
        <dbReference type="ChEBI" id="CHEBI:64183"/>
    </reaction>
    <physiologicalReaction direction="left-to-right" evidence="10">
        <dbReference type="Rhea" id="RHEA:62609"/>
    </physiologicalReaction>
</comment>
<accession>A0A1B0CLG3</accession>
<dbReference type="GO" id="GO:0048038">
    <property type="term" value="F:quinone binding"/>
    <property type="evidence" value="ECO:0007669"/>
    <property type="project" value="UniProtKB-KW"/>
</dbReference>
<proteinExistence type="inferred from homology"/>
<keyword evidence="4" id="KW-0874">Quinone</keyword>
<comment type="subcellular location">
    <subcellularLocation>
        <location evidence="2">Mitochondrion</location>
    </subcellularLocation>
</comment>
<keyword evidence="8" id="KW-0496">Mitochondrion</keyword>
<comment type="function">
    <text evidence="12">Catalyzes the oxidation of hydrogen sulfide with the help of a quinone, such as ubiquinone-10, giving rise to thiosulfate and ultimately to sulfane (molecular sulfur) atoms. Requires an additional electron acceptor; can use sulfite, sulfide or cyanide (in vitro). It is believed the in vivo electron acceptor is glutathione.</text>
</comment>
<evidence type="ECO:0000256" key="13">
    <source>
        <dbReference type="ARBA" id="ARBA00060891"/>
    </source>
</evidence>
<dbReference type="GO" id="GO:0070224">
    <property type="term" value="F:sulfide:quinone oxidoreductase activity"/>
    <property type="evidence" value="ECO:0007669"/>
    <property type="project" value="TreeGrafter"/>
</dbReference>